<comment type="function">
    <text evidence="10 13">F(1)F(0) ATP synthase produces ATP from ADP in the presence of a proton or sodium gradient. F-type ATPases consist of two structural domains, F(1) containing the extramembraneous catalytic core and F(0) containing the membrane proton channel, linked together by a central stalk and a peripheral stalk. During catalysis, ATP synthesis in the catalytic domain of F(1) is coupled via a rotary mechanism of the central stalk subunits to proton translocation.</text>
</comment>
<protein>
    <recommendedName>
        <fullName evidence="13">ATP synthase subunit b</fullName>
    </recommendedName>
    <alternativeName>
        <fullName evidence="13">ATP synthase F(0) sector subunit b</fullName>
    </alternativeName>
    <alternativeName>
        <fullName evidence="13">ATPase subunit I</fullName>
    </alternativeName>
    <alternativeName>
        <fullName evidence="13">F-type ATPase subunit b</fullName>
        <shortName evidence="13">F-ATPase subunit b</shortName>
    </alternativeName>
</protein>
<evidence type="ECO:0000256" key="10">
    <source>
        <dbReference type="ARBA" id="ARBA00025198"/>
    </source>
</evidence>
<dbReference type="GO" id="GO:0046933">
    <property type="term" value="F:proton-transporting ATP synthase activity, rotational mechanism"/>
    <property type="evidence" value="ECO:0007669"/>
    <property type="project" value="UniProtKB-UniRule"/>
</dbReference>
<dbReference type="PANTHER" id="PTHR33445:SF1">
    <property type="entry name" value="ATP SYNTHASE SUBUNIT B"/>
    <property type="match status" value="1"/>
</dbReference>
<dbReference type="InterPro" id="IPR050059">
    <property type="entry name" value="ATP_synthase_B_chain"/>
</dbReference>
<evidence type="ECO:0000256" key="7">
    <source>
        <dbReference type="ARBA" id="ARBA00023065"/>
    </source>
</evidence>
<dbReference type="HAMAP" id="MF_01398">
    <property type="entry name" value="ATP_synth_b_bprime"/>
    <property type="match status" value="1"/>
</dbReference>
<evidence type="ECO:0000256" key="14">
    <source>
        <dbReference type="RuleBase" id="RU003848"/>
    </source>
</evidence>
<reference evidence="15 16" key="1">
    <citation type="submission" date="2018-12" db="EMBL/GenBank/DDBJ databases">
        <title>Sphingomonas sp. HMF7854 Genome sequencing and assembly.</title>
        <authorList>
            <person name="Cha I."/>
            <person name="Kang H."/>
            <person name="Kim H."/>
            <person name="Kang J."/>
            <person name="Joh K."/>
        </authorList>
    </citation>
    <scope>NUCLEOTIDE SEQUENCE [LARGE SCALE GENOMIC DNA]</scope>
    <source>
        <strain evidence="15 16">HMF7854</strain>
    </source>
</reference>
<evidence type="ECO:0000256" key="12">
    <source>
        <dbReference type="ARBA" id="ARBA00037847"/>
    </source>
</evidence>
<keyword evidence="4 13" id="KW-0812">Transmembrane</keyword>
<comment type="similarity">
    <text evidence="1 13 14">Belongs to the ATPase B chain family.</text>
</comment>
<evidence type="ECO:0000256" key="11">
    <source>
        <dbReference type="ARBA" id="ARBA00025614"/>
    </source>
</evidence>
<dbReference type="EMBL" id="RWJF01000001">
    <property type="protein sequence ID" value="RST31885.1"/>
    <property type="molecule type" value="Genomic_DNA"/>
</dbReference>
<keyword evidence="3 13" id="KW-0138">CF(0)</keyword>
<dbReference type="PANTHER" id="PTHR33445">
    <property type="entry name" value="ATP SYNTHASE SUBUNIT B', CHLOROPLASTIC"/>
    <property type="match status" value="1"/>
</dbReference>
<keyword evidence="5 13" id="KW-0375">Hydrogen ion transport</keyword>
<evidence type="ECO:0000256" key="8">
    <source>
        <dbReference type="ARBA" id="ARBA00023136"/>
    </source>
</evidence>
<evidence type="ECO:0000313" key="16">
    <source>
        <dbReference type="Proteomes" id="UP000274661"/>
    </source>
</evidence>
<dbReference type="Proteomes" id="UP000274661">
    <property type="component" value="Unassembled WGS sequence"/>
</dbReference>
<dbReference type="GO" id="GO:0045259">
    <property type="term" value="C:proton-transporting ATP synthase complex"/>
    <property type="evidence" value="ECO:0007669"/>
    <property type="project" value="UniProtKB-KW"/>
</dbReference>
<keyword evidence="9 13" id="KW-0066">ATP synthesis</keyword>
<comment type="subcellular location">
    <subcellularLocation>
        <location evidence="13">Cell membrane</location>
        <topology evidence="13">Single-pass membrane protein</topology>
    </subcellularLocation>
    <subcellularLocation>
        <location evidence="12">Endomembrane system</location>
        <topology evidence="12">Single-pass membrane protein</topology>
    </subcellularLocation>
</comment>
<gene>
    <name evidence="13" type="primary">atpF</name>
    <name evidence="15" type="ORF">HMF7854_14335</name>
</gene>
<dbReference type="RefSeq" id="WP_126719824.1">
    <property type="nucleotide sequence ID" value="NZ_RWJF01000001.1"/>
</dbReference>
<evidence type="ECO:0000313" key="15">
    <source>
        <dbReference type="EMBL" id="RST31885.1"/>
    </source>
</evidence>
<comment type="caution">
    <text evidence="15">The sequence shown here is derived from an EMBL/GenBank/DDBJ whole genome shotgun (WGS) entry which is preliminary data.</text>
</comment>
<evidence type="ECO:0000256" key="5">
    <source>
        <dbReference type="ARBA" id="ARBA00022781"/>
    </source>
</evidence>
<dbReference type="GO" id="GO:0005886">
    <property type="term" value="C:plasma membrane"/>
    <property type="evidence" value="ECO:0007669"/>
    <property type="project" value="UniProtKB-SubCell"/>
</dbReference>
<organism evidence="15 16">
    <name type="scientific">Sphingomonas ginkgonis</name>
    <dbReference type="NCBI Taxonomy" id="2315330"/>
    <lineage>
        <taxon>Bacteria</taxon>
        <taxon>Pseudomonadati</taxon>
        <taxon>Pseudomonadota</taxon>
        <taxon>Alphaproteobacteria</taxon>
        <taxon>Sphingomonadales</taxon>
        <taxon>Sphingomonadaceae</taxon>
        <taxon>Sphingomonas</taxon>
    </lineage>
</organism>
<keyword evidence="8 13" id="KW-0472">Membrane</keyword>
<comment type="function">
    <text evidence="11">Component of the F(0) channel, it forms part of the peripheral stalk, linking F(1) to F(0). The b'-subunit is a diverged and duplicated form of b found in plants and photosynthetic bacteria.</text>
</comment>
<evidence type="ECO:0000256" key="9">
    <source>
        <dbReference type="ARBA" id="ARBA00023310"/>
    </source>
</evidence>
<comment type="subunit">
    <text evidence="13">F-type ATPases have 2 components, F(1) - the catalytic core - and F(0) - the membrane proton channel. F(1) has five subunits: alpha(3), beta(3), gamma(1), delta(1), epsilon(1). F(0) has three main subunits: a(1), b(2) and c(10-14). The alpha and beta chains form an alternating ring which encloses part of the gamma chain. F(1) is attached to F(0) by a central stalk formed by the gamma and epsilon chains, while a peripheral stalk is formed by the delta and b chains.</text>
</comment>
<keyword evidence="7 13" id="KW-0406">Ion transport</keyword>
<evidence type="ECO:0000256" key="1">
    <source>
        <dbReference type="ARBA" id="ARBA00005513"/>
    </source>
</evidence>
<keyword evidence="6 13" id="KW-1133">Transmembrane helix</keyword>
<dbReference type="OrthoDB" id="9805716at2"/>
<dbReference type="InterPro" id="IPR002146">
    <property type="entry name" value="ATP_synth_b/b'su_bac/chlpt"/>
</dbReference>
<evidence type="ECO:0000256" key="3">
    <source>
        <dbReference type="ARBA" id="ARBA00022547"/>
    </source>
</evidence>
<dbReference type="GO" id="GO:0012505">
    <property type="term" value="C:endomembrane system"/>
    <property type="evidence" value="ECO:0007669"/>
    <property type="project" value="UniProtKB-SubCell"/>
</dbReference>
<evidence type="ECO:0000256" key="6">
    <source>
        <dbReference type="ARBA" id="ARBA00022989"/>
    </source>
</evidence>
<dbReference type="AlphaFoldDB" id="A0A3S0EP10"/>
<evidence type="ECO:0000256" key="4">
    <source>
        <dbReference type="ARBA" id="ARBA00022692"/>
    </source>
</evidence>
<dbReference type="GO" id="GO:0046961">
    <property type="term" value="F:proton-transporting ATPase activity, rotational mechanism"/>
    <property type="evidence" value="ECO:0007669"/>
    <property type="project" value="TreeGrafter"/>
</dbReference>
<keyword evidence="13" id="KW-1003">Cell membrane</keyword>
<sequence>MPQISQLGEVYASQLFWLAIFFGAIFVVIGVGMLPKIQSTVDARDSKIAGDLAEAGKARETADRLEEEYRAAMDKSRADAAKLAADAKAAAAQATEARVTEADRSIEGRSQDALARIAESHRSALAEIEAVAAEATQAMVERVAGFAVDPAAARAAVSQELVHG</sequence>
<evidence type="ECO:0000256" key="13">
    <source>
        <dbReference type="HAMAP-Rule" id="MF_01398"/>
    </source>
</evidence>
<keyword evidence="16" id="KW-1185">Reference proteome</keyword>
<keyword evidence="2 13" id="KW-0813">Transport</keyword>
<evidence type="ECO:0000256" key="2">
    <source>
        <dbReference type="ARBA" id="ARBA00022448"/>
    </source>
</evidence>
<dbReference type="Pfam" id="PF00430">
    <property type="entry name" value="ATP-synt_B"/>
    <property type="match status" value="1"/>
</dbReference>
<accession>A0A3S0EP10</accession>
<feature type="transmembrane region" description="Helical" evidence="13">
    <location>
        <begin position="15"/>
        <end position="34"/>
    </location>
</feature>
<proteinExistence type="inferred from homology"/>
<name>A0A3S0EP10_9SPHN</name>